<protein>
    <submittedName>
        <fullName evidence="3">Polysaccharide deacetylase family protein</fullName>
    </submittedName>
</protein>
<dbReference type="Gene3D" id="3.20.20.370">
    <property type="entry name" value="Glycoside hydrolase/deacetylase"/>
    <property type="match status" value="1"/>
</dbReference>
<dbReference type="EMBL" id="JAVAMP010000001">
    <property type="protein sequence ID" value="MDP5273490.1"/>
    <property type="molecule type" value="Genomic_DNA"/>
</dbReference>
<dbReference type="Pfam" id="PF01522">
    <property type="entry name" value="Polysacc_deac_1"/>
    <property type="match status" value="1"/>
</dbReference>
<dbReference type="InterPro" id="IPR002509">
    <property type="entry name" value="NODB_dom"/>
</dbReference>
<keyword evidence="1" id="KW-0472">Membrane</keyword>
<evidence type="ECO:0000313" key="4">
    <source>
        <dbReference type="Proteomes" id="UP001231941"/>
    </source>
</evidence>
<dbReference type="CDD" id="cd10950">
    <property type="entry name" value="CE4_BsYlxY_like"/>
    <property type="match status" value="1"/>
</dbReference>
<accession>A0ABT9IVU9</accession>
<dbReference type="RefSeq" id="WP_305990755.1">
    <property type="nucleotide sequence ID" value="NZ_JAVAMP010000001.1"/>
</dbReference>
<comment type="caution">
    <text evidence="3">The sequence shown here is derived from an EMBL/GenBank/DDBJ whole genome shotgun (WGS) entry which is preliminary data.</text>
</comment>
<keyword evidence="1" id="KW-1133">Transmembrane helix</keyword>
<evidence type="ECO:0000313" key="3">
    <source>
        <dbReference type="EMBL" id="MDP5273490.1"/>
    </source>
</evidence>
<dbReference type="InterPro" id="IPR050248">
    <property type="entry name" value="Polysacc_deacetylase_ArnD"/>
</dbReference>
<evidence type="ECO:0000259" key="2">
    <source>
        <dbReference type="PROSITE" id="PS51677"/>
    </source>
</evidence>
<name>A0ABT9IVU9_9BACL</name>
<feature type="transmembrane region" description="Helical" evidence="1">
    <location>
        <begin position="7"/>
        <end position="30"/>
    </location>
</feature>
<reference evidence="3 4" key="1">
    <citation type="submission" date="2023-08" db="EMBL/GenBank/DDBJ databases">
        <authorList>
            <person name="Park J.-S."/>
        </authorList>
    </citation>
    <scope>NUCLEOTIDE SEQUENCE [LARGE SCALE GENOMIC DNA]</scope>
    <source>
        <strain evidence="3 4">2205SS18-9</strain>
    </source>
</reference>
<keyword evidence="4" id="KW-1185">Reference proteome</keyword>
<dbReference type="InterPro" id="IPR011330">
    <property type="entry name" value="Glyco_hydro/deAcase_b/a-brl"/>
</dbReference>
<dbReference type="PANTHER" id="PTHR10587:SF80">
    <property type="entry name" value="CHITOOLIGOSACCHARIDE DEACETYLASE"/>
    <property type="match status" value="1"/>
</dbReference>
<dbReference type="SUPFAM" id="SSF88713">
    <property type="entry name" value="Glycoside hydrolase/deacetylase"/>
    <property type="match status" value="1"/>
</dbReference>
<sequence length="331" mass="37855">MNTKKGLIYITLFFMIFWFTDHSAIISGYINDLKVNQNSLSVSQTQTILDESSLLEKIKQAAVKKKIEPIDARIDRVWKAIPGYNGKEVDIEKTLHLAKTLRSDEIPFVFYEVEPNIQLEDLEPQPIYKGNPNKKMVSIMVNVSWGTEYLPSILKTFESENVHSTFFLDGKWINNNVEVAKNIKELGHELSNHAYSHKDMSELGRKEAIDEMVKTQELLTKLFNVDNQLFAPPSGDFDQETVQLAHELNLKTIMWTIDTVDWKKPTPDYIIKKISSKLEPGALILMHPTKSSSEALPELIKLIKQNGYVLGTVSDLISSKRINEVESHFNF</sequence>
<dbReference type="Proteomes" id="UP001231941">
    <property type="component" value="Unassembled WGS sequence"/>
</dbReference>
<proteinExistence type="predicted"/>
<feature type="domain" description="NodB homology" evidence="2">
    <location>
        <begin position="135"/>
        <end position="311"/>
    </location>
</feature>
<dbReference type="PROSITE" id="PS51677">
    <property type="entry name" value="NODB"/>
    <property type="match status" value="1"/>
</dbReference>
<keyword evidence="1" id="KW-0812">Transmembrane</keyword>
<organism evidence="3 4">
    <name type="scientific">Chengkuizengella axinellae</name>
    <dbReference type="NCBI Taxonomy" id="3064388"/>
    <lineage>
        <taxon>Bacteria</taxon>
        <taxon>Bacillati</taxon>
        <taxon>Bacillota</taxon>
        <taxon>Bacilli</taxon>
        <taxon>Bacillales</taxon>
        <taxon>Paenibacillaceae</taxon>
        <taxon>Chengkuizengella</taxon>
    </lineage>
</organism>
<gene>
    <name evidence="3" type="ORF">Q5Y73_05190</name>
</gene>
<evidence type="ECO:0000256" key="1">
    <source>
        <dbReference type="SAM" id="Phobius"/>
    </source>
</evidence>
<dbReference type="PANTHER" id="PTHR10587">
    <property type="entry name" value="GLYCOSYL TRANSFERASE-RELATED"/>
    <property type="match status" value="1"/>
</dbReference>